<evidence type="ECO:0000256" key="3">
    <source>
        <dbReference type="ARBA" id="ARBA00022989"/>
    </source>
</evidence>
<gene>
    <name evidence="7" type="ORF">NP233_g814</name>
</gene>
<dbReference type="InterPro" id="IPR018499">
    <property type="entry name" value="Tetraspanin/Peripherin"/>
</dbReference>
<dbReference type="GO" id="GO:0016020">
    <property type="term" value="C:membrane"/>
    <property type="evidence" value="ECO:0007669"/>
    <property type="project" value="UniProtKB-SubCell"/>
</dbReference>
<dbReference type="Proteomes" id="UP001213000">
    <property type="component" value="Unassembled WGS sequence"/>
</dbReference>
<proteinExistence type="predicted"/>
<feature type="transmembrane region" description="Helical" evidence="6">
    <location>
        <begin position="1195"/>
        <end position="1218"/>
    </location>
</feature>
<feature type="compositionally biased region" description="Basic and acidic residues" evidence="5">
    <location>
        <begin position="979"/>
        <end position="998"/>
    </location>
</feature>
<feature type="compositionally biased region" description="Polar residues" evidence="5">
    <location>
        <begin position="640"/>
        <end position="654"/>
    </location>
</feature>
<keyword evidence="8" id="KW-1185">Reference proteome</keyword>
<feature type="transmembrane region" description="Helical" evidence="6">
    <location>
        <begin position="1225"/>
        <end position="1247"/>
    </location>
</feature>
<evidence type="ECO:0000256" key="6">
    <source>
        <dbReference type="SAM" id="Phobius"/>
    </source>
</evidence>
<evidence type="ECO:0000256" key="1">
    <source>
        <dbReference type="ARBA" id="ARBA00004141"/>
    </source>
</evidence>
<dbReference type="Gene3D" id="3.40.50.11350">
    <property type="match status" value="1"/>
</dbReference>
<evidence type="ECO:0000313" key="7">
    <source>
        <dbReference type="EMBL" id="KAJ3575870.1"/>
    </source>
</evidence>
<feature type="transmembrane region" description="Helical" evidence="6">
    <location>
        <begin position="1154"/>
        <end position="1179"/>
    </location>
</feature>
<feature type="region of interest" description="Disordered" evidence="5">
    <location>
        <begin position="640"/>
        <end position="662"/>
    </location>
</feature>
<feature type="region of interest" description="Disordered" evidence="5">
    <location>
        <begin position="963"/>
        <end position="1029"/>
    </location>
</feature>
<evidence type="ECO:0000256" key="4">
    <source>
        <dbReference type="ARBA" id="ARBA00023136"/>
    </source>
</evidence>
<keyword evidence="4 6" id="KW-0472">Membrane</keyword>
<dbReference type="Pfam" id="PF00335">
    <property type="entry name" value="Tetraspanin"/>
    <property type="match status" value="1"/>
</dbReference>
<feature type="compositionally biased region" description="Basic and acidic residues" evidence="5">
    <location>
        <begin position="601"/>
        <end position="610"/>
    </location>
</feature>
<organism evidence="7 8">
    <name type="scientific">Leucocoprinus birnbaumii</name>
    <dbReference type="NCBI Taxonomy" id="56174"/>
    <lineage>
        <taxon>Eukaryota</taxon>
        <taxon>Fungi</taxon>
        <taxon>Dikarya</taxon>
        <taxon>Basidiomycota</taxon>
        <taxon>Agaricomycotina</taxon>
        <taxon>Agaricomycetes</taxon>
        <taxon>Agaricomycetidae</taxon>
        <taxon>Agaricales</taxon>
        <taxon>Agaricineae</taxon>
        <taxon>Agaricaceae</taxon>
        <taxon>Leucocoprinus</taxon>
    </lineage>
</organism>
<comment type="caution">
    <text evidence="7">The sequence shown here is derived from an EMBL/GenBank/DDBJ whole genome shotgun (WGS) entry which is preliminary data.</text>
</comment>
<dbReference type="CDD" id="cd11296">
    <property type="entry name" value="O-FucT_like"/>
    <property type="match status" value="1"/>
</dbReference>
<accession>A0AAD5W506</accession>
<keyword evidence="3 6" id="KW-1133">Transmembrane helix</keyword>
<protein>
    <submittedName>
        <fullName evidence="7">Uncharacterized protein</fullName>
    </submittedName>
</protein>
<dbReference type="EMBL" id="JANIEX010000025">
    <property type="protein sequence ID" value="KAJ3575870.1"/>
    <property type="molecule type" value="Genomic_DNA"/>
</dbReference>
<comment type="subcellular location">
    <subcellularLocation>
        <location evidence="1">Membrane</location>
        <topology evidence="1">Multi-pass membrane protein</topology>
    </subcellularLocation>
</comment>
<feature type="transmembrane region" description="Helical" evidence="6">
    <location>
        <begin position="1319"/>
        <end position="1342"/>
    </location>
</feature>
<evidence type="ECO:0000256" key="5">
    <source>
        <dbReference type="SAM" id="MobiDB-lite"/>
    </source>
</evidence>
<feature type="region of interest" description="Disordered" evidence="5">
    <location>
        <begin position="1"/>
        <end position="26"/>
    </location>
</feature>
<feature type="region of interest" description="Disordered" evidence="5">
    <location>
        <begin position="683"/>
        <end position="704"/>
    </location>
</feature>
<keyword evidence="2 6" id="KW-0812">Transmembrane</keyword>
<name>A0AAD5W506_9AGAR</name>
<sequence length="1419" mass="158701">MFDFCTPPRSPPFASQMSWKPSTRYDGNPGRRRKLIIVSVVALVLFLFFFHPSPWRVRAISGLIPLNEVDANTNYPPSYERLRSWEMSLPQHDLSLPYPEGRDGRFVKFSSQVQQLGWNNCLNELLMNSYLAYKSKRAYVFQDYVWKKEYYPWSKVKYRTWPPRTPLNALISGPTAGGPWGADDNAPRSVSEEYFDIVCPKQERRIINTRDIKPGIRWESGQTIFSTWQKLLFEAPERCIEIQPAKRSEDNFPQIFDLFLWGSDRILDLWEEFRDSPVSQLLQTSPIVNAAIARNEYLFVPRDNVGVVGPRNPYDHMLAIHIRRGDFKEACLSLATWNSTFYSWNLLPSLPDKFVPPQGGTWGNNTPENVAVYMERCLADFAAVAKKIHDSRDDFLNLKEDGEQKVLDTLYILTNDDSEWLRQLKEALRGEGWKLIITSKDLVLDAEGVDTGMAVDMDIARRAAVFIGNGYNEFTYDVMSLTLSVTARGCANSLDTPTCGGLPSSPSALAAALTLASVNLSHLSSMDADRKSTVSSFYGGRKGSMDALNQDFPSTQAPTAGRTGRDDASSFFNPEPSRPSMDRLGGRQPSGGYNSSTFYPGREEPLKGGRDEEEEVWDVYADFNNAGPRYSSAFMPSTVSSQGYQPLEPQTPSSKVEVEGPTNQTPVEMVTVPALGPEWAKSELRDMTKAGKRERKSDSRREKWKQWNRGERGMCGSYCTRKVFVWFMFGLCIAIALVLGFCIPRVPAFSFNSNNPLVNATGGWSQAIPYTFSRAPANFSFPAYASLQLDTSNNFIPITFKHMRASVYDLTTGRQVGKGDLLHSQTVPPKAFPQLLLPLNFTYIVTNDTDQTWSNWYNACKNKINYSSGSRPPVQFQLVIDLDILVRQWDAADWRVRAYAGKTPLAGAATTLPSGDIQPGSLMSYHSLYGLRRTPSNYEELHSLRRRASSRAELSARVGVRNNEDQNPFADANRVRNTPSDHHHDFRHLDSGFDRIPDGLDTIPLTPAMQTPGRSHYGPASSDVGTSELPAPMGLTGTQRYLGVQEVLWRPGSSRTESDDSVYSAKSGYSAATAVSSSGATVVKRGLNLGVLHKFTTKWPKPLPLKSRGSFNDLDMTDMEITKSVDAVLLESGIGGGTGILGLEWFSRWTSFKWCLLFSVLSVFIYGMAGLCCAIGVWFRIWPNADVMFVADDDVLILITLASSILVFTVLVGLTGTLLSSRPILAVYALLLWPCFISMCAIGYTAYKRATFALDQKLDMSWSQYYTPYGRLLVQNALKCCGWSNPNHGGTPSRTCYPRTPLPGCKGPLTRFEQASLQLVWSTVFSLVPMHIVNIVVVMLCANHVTRTFGTGITPKRYRLTAKDVQEDAGQIFSLMKKRGSSPMEVSEKVRKPAIVRALSSRVFREDREETLGLLDKQR</sequence>
<feature type="region of interest" description="Disordered" evidence="5">
    <location>
        <begin position="545"/>
        <end position="610"/>
    </location>
</feature>
<evidence type="ECO:0000313" key="8">
    <source>
        <dbReference type="Proteomes" id="UP001213000"/>
    </source>
</evidence>
<reference evidence="7" key="1">
    <citation type="submission" date="2022-07" db="EMBL/GenBank/DDBJ databases">
        <title>Genome Sequence of Leucocoprinus birnbaumii.</title>
        <authorList>
            <person name="Buettner E."/>
        </authorList>
    </citation>
    <scope>NUCLEOTIDE SEQUENCE</scope>
    <source>
        <strain evidence="7">VT141</strain>
    </source>
</reference>
<evidence type="ECO:0000256" key="2">
    <source>
        <dbReference type="ARBA" id="ARBA00022692"/>
    </source>
</evidence>
<feature type="transmembrane region" description="Helical" evidence="6">
    <location>
        <begin position="723"/>
        <end position="743"/>
    </location>
</feature>